<dbReference type="PANTHER" id="PTHR43550">
    <property type="entry name" value="3-KETODIHYDROSPHINGOSINE REDUCTASE"/>
    <property type="match status" value="1"/>
</dbReference>
<evidence type="ECO:0000256" key="7">
    <source>
        <dbReference type="ARBA" id="ARBA00023002"/>
    </source>
</evidence>
<comment type="subcellular location">
    <subcellularLocation>
        <location evidence="1">Endoplasmic reticulum</location>
    </subcellularLocation>
</comment>
<dbReference type="CDD" id="cd08939">
    <property type="entry name" value="KDSR-like_SDR_c"/>
    <property type="match status" value="1"/>
</dbReference>
<organism evidence="11 12">
    <name type="scientific">Actinoalloteichus caeruleus DSM 43889</name>
    <dbReference type="NCBI Taxonomy" id="1120930"/>
    <lineage>
        <taxon>Bacteria</taxon>
        <taxon>Bacillati</taxon>
        <taxon>Actinomycetota</taxon>
        <taxon>Actinomycetes</taxon>
        <taxon>Pseudonocardiales</taxon>
        <taxon>Pseudonocardiaceae</taxon>
        <taxon>Actinoalloteichus</taxon>
        <taxon>Actinoalloteichus cyanogriseus</taxon>
    </lineage>
</organism>
<dbReference type="InterPro" id="IPR045022">
    <property type="entry name" value="KDSR-like"/>
</dbReference>
<feature type="compositionally biased region" description="Basic and acidic residues" evidence="10">
    <location>
        <begin position="310"/>
        <end position="325"/>
    </location>
</feature>
<evidence type="ECO:0000256" key="2">
    <source>
        <dbReference type="ARBA" id="ARBA00004760"/>
    </source>
</evidence>
<keyword evidence="7" id="KW-0560">Oxidoreductase</keyword>
<dbReference type="PRINTS" id="PR00081">
    <property type="entry name" value="GDHRDH"/>
</dbReference>
<keyword evidence="4" id="KW-0256">Endoplasmic reticulum</keyword>
<name>A0ABT1JGP3_ACTCY</name>
<proteinExistence type="predicted"/>
<keyword evidence="5" id="KW-0521">NADP</keyword>
<comment type="pathway">
    <text evidence="2">Lipid metabolism; sphingolipid metabolism.</text>
</comment>
<evidence type="ECO:0000256" key="5">
    <source>
        <dbReference type="ARBA" id="ARBA00022857"/>
    </source>
</evidence>
<keyword evidence="6" id="KW-0746">Sphingolipid metabolism</keyword>
<dbReference type="PANTHER" id="PTHR43550:SF3">
    <property type="entry name" value="3-KETODIHYDROSPHINGOSINE REDUCTASE"/>
    <property type="match status" value="1"/>
</dbReference>
<evidence type="ECO:0000256" key="1">
    <source>
        <dbReference type="ARBA" id="ARBA00004240"/>
    </source>
</evidence>
<evidence type="ECO:0000313" key="12">
    <source>
        <dbReference type="Proteomes" id="UP000791080"/>
    </source>
</evidence>
<dbReference type="Proteomes" id="UP000791080">
    <property type="component" value="Unassembled WGS sequence"/>
</dbReference>
<evidence type="ECO:0000256" key="3">
    <source>
        <dbReference type="ARBA" id="ARBA00004991"/>
    </source>
</evidence>
<reference evidence="11 12" key="2">
    <citation type="submission" date="2022-06" db="EMBL/GenBank/DDBJ databases">
        <title>Genomic Encyclopedia of Type Strains, Phase I: the one thousand microbial genomes (KMG-I) project.</title>
        <authorList>
            <person name="Kyrpides N."/>
        </authorList>
    </citation>
    <scope>NUCLEOTIDE SEQUENCE [LARGE SCALE GENOMIC DNA]</scope>
    <source>
        <strain evidence="11 12">DSM 43889</strain>
    </source>
</reference>
<comment type="pathway">
    <text evidence="3">Sphingolipid metabolism.</text>
</comment>
<evidence type="ECO:0000256" key="10">
    <source>
        <dbReference type="SAM" id="MobiDB-lite"/>
    </source>
</evidence>
<dbReference type="InterPro" id="IPR036291">
    <property type="entry name" value="NAD(P)-bd_dom_sf"/>
</dbReference>
<sequence>MPVTPEKPSRHPHPVPATTARHWPPRRHPSPGFWAGRHAVVTGGSSGIGLALVDRLLHLGARVSAVALDDEHLDRLTRRATTTPRLVTCALDVTDLGATRDTLAGLAEQHGPCHSLFTCAGITEPGYFHRLSDDTFRSIMEVNYFGTLHSVRAVVPAMTAAGHGTLTCVVSVAGILGVFGYGAYSPSKFAVRGLTEVLRQELRPAGVRVSAVYPPDVDTPMLAQETPLKPPELRALSGTIRPLSASRVAEAILAGTQRGHPVIIPDWRTRGLRWVAGAAPGVANAIMDRIITGASRPGGGDPRNPGPTPDRQDGKARAAREHSDPRLPTSTSAGAHPGTSTPHPRRGGGTAGR</sequence>
<evidence type="ECO:0000256" key="8">
    <source>
        <dbReference type="ARBA" id="ARBA00023098"/>
    </source>
</evidence>
<protein>
    <recommendedName>
        <fullName evidence="9">3-dehydrosphinganine reductase</fullName>
        <ecNumber evidence="9">1.1.1.102</ecNumber>
    </recommendedName>
</protein>
<dbReference type="EMBL" id="AUBJ02000001">
    <property type="protein sequence ID" value="MCP2331348.1"/>
    <property type="molecule type" value="Genomic_DNA"/>
</dbReference>
<accession>A0ABT1JGP3</accession>
<keyword evidence="8" id="KW-0443">Lipid metabolism</keyword>
<dbReference type="RefSeq" id="WP_051314434.1">
    <property type="nucleotide sequence ID" value="NZ_AUBJ02000001.1"/>
</dbReference>
<dbReference type="Pfam" id="PF00106">
    <property type="entry name" value="adh_short"/>
    <property type="match status" value="1"/>
</dbReference>
<comment type="caution">
    <text evidence="11">The sequence shown here is derived from an EMBL/GenBank/DDBJ whole genome shotgun (WGS) entry which is preliminary data.</text>
</comment>
<feature type="region of interest" description="Disordered" evidence="10">
    <location>
        <begin position="1"/>
        <end position="28"/>
    </location>
</feature>
<dbReference type="EC" id="1.1.1.102" evidence="9"/>
<evidence type="ECO:0000313" key="11">
    <source>
        <dbReference type="EMBL" id="MCP2331348.1"/>
    </source>
</evidence>
<keyword evidence="12" id="KW-1185">Reference proteome</keyword>
<evidence type="ECO:0000256" key="4">
    <source>
        <dbReference type="ARBA" id="ARBA00022824"/>
    </source>
</evidence>
<evidence type="ECO:0000256" key="6">
    <source>
        <dbReference type="ARBA" id="ARBA00022919"/>
    </source>
</evidence>
<dbReference type="Gene3D" id="3.40.50.720">
    <property type="entry name" value="NAD(P)-binding Rossmann-like Domain"/>
    <property type="match status" value="1"/>
</dbReference>
<dbReference type="SUPFAM" id="SSF51735">
    <property type="entry name" value="NAD(P)-binding Rossmann-fold domains"/>
    <property type="match status" value="1"/>
</dbReference>
<feature type="region of interest" description="Disordered" evidence="10">
    <location>
        <begin position="292"/>
        <end position="353"/>
    </location>
</feature>
<feature type="compositionally biased region" description="Polar residues" evidence="10">
    <location>
        <begin position="328"/>
        <end position="342"/>
    </location>
</feature>
<gene>
    <name evidence="11" type="ORF">G443_001618</name>
</gene>
<reference evidence="11 12" key="1">
    <citation type="submission" date="2013-07" db="EMBL/GenBank/DDBJ databases">
        <authorList>
            <consortium name="DOE Joint Genome Institute"/>
            <person name="Reeve W."/>
            <person name="Huntemann M."/>
            <person name="Han J."/>
            <person name="Chen A."/>
            <person name="Kyrpides N."/>
            <person name="Mavromatis K."/>
            <person name="Markowitz V."/>
            <person name="Palaniappan K."/>
            <person name="Ivanova N."/>
            <person name="Schaumberg A."/>
            <person name="Pati A."/>
            <person name="Liolios K."/>
            <person name="Nordberg H.P."/>
            <person name="Cantor M.N."/>
            <person name="Hua S.X."/>
            <person name="Woyke T."/>
        </authorList>
    </citation>
    <scope>NUCLEOTIDE SEQUENCE [LARGE SCALE GENOMIC DNA]</scope>
    <source>
        <strain evidence="11 12">DSM 43889</strain>
    </source>
</reference>
<evidence type="ECO:0000256" key="9">
    <source>
        <dbReference type="ARBA" id="ARBA00026112"/>
    </source>
</evidence>
<dbReference type="InterPro" id="IPR002347">
    <property type="entry name" value="SDR_fam"/>
</dbReference>